<feature type="compositionally biased region" description="Basic and acidic residues" evidence="1">
    <location>
        <begin position="73"/>
        <end position="97"/>
    </location>
</feature>
<feature type="transmembrane region" description="Helical" evidence="2">
    <location>
        <begin position="29"/>
        <end position="50"/>
    </location>
</feature>
<dbReference type="AlphaFoldDB" id="Q2GAX0"/>
<keyword evidence="2" id="KW-1133">Transmembrane helix</keyword>
<protein>
    <submittedName>
        <fullName evidence="3">Uncharacterized protein</fullName>
    </submittedName>
</protein>
<feature type="compositionally biased region" description="Basic residues" evidence="1">
    <location>
        <begin position="1"/>
        <end position="11"/>
    </location>
</feature>
<evidence type="ECO:0000256" key="2">
    <source>
        <dbReference type="SAM" id="Phobius"/>
    </source>
</evidence>
<reference evidence="4" key="1">
    <citation type="submission" date="2006-01" db="EMBL/GenBank/DDBJ databases">
        <title>Complete sequence of Novosphingobium aromaticivorans DSM 12444.</title>
        <authorList>
            <consortium name="US DOE Joint Genome Institute"/>
            <person name="Copeland A."/>
            <person name="Lucas S."/>
            <person name="Lapidus A."/>
            <person name="Barry K."/>
            <person name="Detter J.C."/>
            <person name="Glavina T."/>
            <person name="Hammon N."/>
            <person name="Israni S."/>
            <person name="Pitluck S."/>
            <person name="Chain P."/>
            <person name="Malfatti S."/>
            <person name="Shin M."/>
            <person name="Vergez L."/>
            <person name="Schmutz J."/>
            <person name="Larimer F."/>
            <person name="Land M."/>
            <person name="Kyrpides N."/>
            <person name="Ivanova N."/>
            <person name="Fredrickson J."/>
            <person name="Balkwill D."/>
            <person name="Romine M.F."/>
            <person name="Richardson P."/>
        </authorList>
    </citation>
    <scope>NUCLEOTIDE SEQUENCE [LARGE SCALE GENOMIC DNA]</scope>
    <source>
        <strain evidence="4">ATCC 700278 / DSM 12444 / CCUG 56034 / CIP 105152 / NBRC 16084 / F199</strain>
    </source>
</reference>
<keyword evidence="4" id="KW-1185">Reference proteome</keyword>
<dbReference type="Proteomes" id="UP000009134">
    <property type="component" value="Chromosome"/>
</dbReference>
<feature type="region of interest" description="Disordered" evidence="1">
    <location>
        <begin position="49"/>
        <end position="129"/>
    </location>
</feature>
<dbReference type="EMBL" id="CP000248">
    <property type="protein sequence ID" value="ABD25003.1"/>
    <property type="molecule type" value="Genomic_DNA"/>
</dbReference>
<organism evidence="3 4">
    <name type="scientific">Novosphingobium aromaticivorans (strain ATCC 700278 / DSM 12444 / CCUG 56034 / CIP 105152 / NBRC 16084 / F199)</name>
    <dbReference type="NCBI Taxonomy" id="279238"/>
    <lineage>
        <taxon>Bacteria</taxon>
        <taxon>Pseudomonadati</taxon>
        <taxon>Pseudomonadota</taxon>
        <taxon>Alphaproteobacteria</taxon>
        <taxon>Sphingomonadales</taxon>
        <taxon>Sphingomonadaceae</taxon>
        <taxon>Novosphingobium</taxon>
    </lineage>
</organism>
<evidence type="ECO:0000256" key="1">
    <source>
        <dbReference type="SAM" id="MobiDB-lite"/>
    </source>
</evidence>
<evidence type="ECO:0000313" key="3">
    <source>
        <dbReference type="EMBL" id="ABD25003.1"/>
    </source>
</evidence>
<accession>Q2GAX0</accession>
<feature type="region of interest" description="Disordered" evidence="1">
    <location>
        <begin position="1"/>
        <end position="27"/>
    </location>
</feature>
<name>Q2GAX0_NOVAD</name>
<evidence type="ECO:0000313" key="4">
    <source>
        <dbReference type="Proteomes" id="UP000009134"/>
    </source>
</evidence>
<keyword evidence="2" id="KW-0812">Transmembrane</keyword>
<dbReference type="HOGENOM" id="CLU_1946571_0_0_5"/>
<keyword evidence="2" id="KW-0472">Membrane</keyword>
<sequence>MSIHGRSRRQRSHDAKETPMTSPSSRNRIAAWVFGASVLLTAALIASQVASEDKVAPEPSATAEAAAGPVFDEWAKDAPDPDEGKGKLIGHVERDGQMIEVRQLPPDQDPDAADDPALVEPGSADQPSP</sequence>
<gene>
    <name evidence="3" type="ordered locus">Saro_0556</name>
</gene>
<dbReference type="KEGG" id="nar:Saro_0556"/>
<feature type="compositionally biased region" description="Low complexity" evidence="1">
    <location>
        <begin position="57"/>
        <end position="67"/>
    </location>
</feature>
<proteinExistence type="predicted"/>